<dbReference type="Pfam" id="PF01612">
    <property type="entry name" value="DNA_pol_A_exo1"/>
    <property type="match status" value="1"/>
</dbReference>
<dbReference type="KEGG" id="pchm:VFPPC_05803"/>
<dbReference type="OrthoDB" id="1920326at2759"/>
<evidence type="ECO:0000256" key="2">
    <source>
        <dbReference type="ARBA" id="ARBA00022801"/>
    </source>
</evidence>
<evidence type="ECO:0000259" key="4">
    <source>
        <dbReference type="SMART" id="SM00474"/>
    </source>
</evidence>
<feature type="region of interest" description="Disordered" evidence="3">
    <location>
        <begin position="68"/>
        <end position="116"/>
    </location>
</feature>
<evidence type="ECO:0000313" key="5">
    <source>
        <dbReference type="EMBL" id="OAQ64546.1"/>
    </source>
</evidence>
<feature type="compositionally biased region" description="Basic and acidic residues" evidence="3">
    <location>
        <begin position="68"/>
        <end position="83"/>
    </location>
</feature>
<dbReference type="InterPro" id="IPR012337">
    <property type="entry name" value="RNaseH-like_sf"/>
</dbReference>
<dbReference type="AlphaFoldDB" id="A0A179FG83"/>
<dbReference type="STRING" id="1380566.A0A179FG83"/>
<dbReference type="GO" id="GO:0005634">
    <property type="term" value="C:nucleus"/>
    <property type="evidence" value="ECO:0007669"/>
    <property type="project" value="TreeGrafter"/>
</dbReference>
<dbReference type="RefSeq" id="XP_018141860.1">
    <property type="nucleotide sequence ID" value="XM_018284937.1"/>
</dbReference>
<dbReference type="GO" id="GO:0004386">
    <property type="term" value="F:helicase activity"/>
    <property type="evidence" value="ECO:0007669"/>
    <property type="project" value="UniProtKB-KW"/>
</dbReference>
<comment type="caution">
    <text evidence="5">The sequence shown here is derived from an EMBL/GenBank/DDBJ whole genome shotgun (WGS) entry which is preliminary data.</text>
</comment>
<dbReference type="CDD" id="cd06141">
    <property type="entry name" value="WRN_exo"/>
    <property type="match status" value="1"/>
</dbReference>
<organism evidence="5 6">
    <name type="scientific">Pochonia chlamydosporia 170</name>
    <dbReference type="NCBI Taxonomy" id="1380566"/>
    <lineage>
        <taxon>Eukaryota</taxon>
        <taxon>Fungi</taxon>
        <taxon>Dikarya</taxon>
        <taxon>Ascomycota</taxon>
        <taxon>Pezizomycotina</taxon>
        <taxon>Sordariomycetes</taxon>
        <taxon>Hypocreomycetidae</taxon>
        <taxon>Hypocreales</taxon>
        <taxon>Clavicipitaceae</taxon>
        <taxon>Pochonia</taxon>
    </lineage>
</organism>
<reference evidence="5 6" key="1">
    <citation type="journal article" date="2016" name="PLoS Pathog.">
        <title>Biosynthesis of antibiotic leucinostatins in bio-control fungus Purpureocillium lilacinum and their inhibition on phytophthora revealed by genome mining.</title>
        <authorList>
            <person name="Wang G."/>
            <person name="Liu Z."/>
            <person name="Lin R."/>
            <person name="Li E."/>
            <person name="Mao Z."/>
            <person name="Ling J."/>
            <person name="Yang Y."/>
            <person name="Yin W.B."/>
            <person name="Xie B."/>
        </authorList>
    </citation>
    <scope>NUCLEOTIDE SEQUENCE [LARGE SCALE GENOMIC DNA]</scope>
    <source>
        <strain evidence="5">170</strain>
    </source>
</reference>
<dbReference type="PANTHER" id="PTHR13620:SF104">
    <property type="entry name" value="EXONUCLEASE 3'-5' DOMAIN-CONTAINING PROTEIN 2"/>
    <property type="match status" value="1"/>
</dbReference>
<dbReference type="GO" id="GO:0003676">
    <property type="term" value="F:nucleic acid binding"/>
    <property type="evidence" value="ECO:0007669"/>
    <property type="project" value="InterPro"/>
</dbReference>
<dbReference type="GO" id="GO:0005737">
    <property type="term" value="C:cytoplasm"/>
    <property type="evidence" value="ECO:0007669"/>
    <property type="project" value="TreeGrafter"/>
</dbReference>
<dbReference type="InterPro" id="IPR051132">
    <property type="entry name" value="3-5_Exonuclease_domain"/>
</dbReference>
<keyword evidence="5" id="KW-0067">ATP-binding</keyword>
<evidence type="ECO:0000313" key="6">
    <source>
        <dbReference type="Proteomes" id="UP000078397"/>
    </source>
</evidence>
<dbReference type="Gene3D" id="3.30.420.10">
    <property type="entry name" value="Ribonuclease H-like superfamily/Ribonuclease H"/>
    <property type="match status" value="1"/>
</dbReference>
<dbReference type="GeneID" id="28848931"/>
<sequence length="528" mass="59396">MARPSSLSGKSKLWSPKLGIRFSPPTETASIYPQLDVPRFLQTASSIHVTRADSKSEPFEYCSPTTAKDDIATLSSPHDRDIKSSGYSEPEPTKQLHITTHEQNKETTPSNIDTKFDSTNIQPPSTSLSFNISHSLFHAARIAKPGSLESFWSHTMYQRTNRSGTTERVKVHYCTSKHTMEQVCQRHFLNQPLLGLDLEWLPEATRHAGPRENVSLIQIASPERIALFHIALFPKDDTFIAPTFRQIMEDSTVSKVGVQVKGDCTRLKNYLGVETRGIFELSHLYKQVKFTAAKTPGLINKRPVALSTQVQEVLGLPLFKGDMVRSSNWMRRLSYRQMLYAASDAYAGVQLYYVLDEQRKQLDPCPGRPHHVELGLPIPVVEPELSEESDYLSDDSFSSLDSDIRTELLNMPLTPTEQPARDSRVLAAEKKASEYRAAKVSMSAQPAALRAYYIWYGNVDLKPDDVAKILRDPPLKTNTVVSYILGAIVSEKMAYDKLRLKTEVLSLLDESVRVSSRYGELVRSCDED</sequence>
<dbReference type="Proteomes" id="UP000078397">
    <property type="component" value="Unassembled WGS sequence"/>
</dbReference>
<keyword evidence="2" id="KW-0378">Hydrolase</keyword>
<dbReference type="SMART" id="SM00474">
    <property type="entry name" value="35EXOc"/>
    <property type="match status" value="1"/>
</dbReference>
<accession>A0A179FG83</accession>
<gene>
    <name evidence="5" type="ORF">VFPPC_05803</name>
</gene>
<proteinExistence type="predicted"/>
<dbReference type="EMBL" id="LSBJ02000005">
    <property type="protein sequence ID" value="OAQ64546.1"/>
    <property type="molecule type" value="Genomic_DNA"/>
</dbReference>
<feature type="domain" description="3'-5' exonuclease" evidence="4">
    <location>
        <begin position="171"/>
        <end position="360"/>
    </location>
</feature>
<dbReference type="PANTHER" id="PTHR13620">
    <property type="entry name" value="3-5 EXONUCLEASE"/>
    <property type="match status" value="1"/>
</dbReference>
<dbReference type="SUPFAM" id="SSF53098">
    <property type="entry name" value="Ribonuclease H-like"/>
    <property type="match status" value="1"/>
</dbReference>
<evidence type="ECO:0000256" key="1">
    <source>
        <dbReference type="ARBA" id="ARBA00022722"/>
    </source>
</evidence>
<keyword evidence="5" id="KW-0347">Helicase</keyword>
<feature type="compositionally biased region" description="Polar residues" evidence="3">
    <location>
        <begin position="106"/>
        <end position="116"/>
    </location>
</feature>
<evidence type="ECO:0000256" key="3">
    <source>
        <dbReference type="SAM" id="MobiDB-lite"/>
    </source>
</evidence>
<keyword evidence="5" id="KW-0547">Nucleotide-binding</keyword>
<name>A0A179FG83_METCM</name>
<protein>
    <submittedName>
        <fullName evidence="5">Werner syndrome helicase</fullName>
    </submittedName>
</protein>
<keyword evidence="6" id="KW-1185">Reference proteome</keyword>
<dbReference type="InterPro" id="IPR002562">
    <property type="entry name" value="3'-5'_exonuclease_dom"/>
</dbReference>
<dbReference type="GO" id="GO:0008408">
    <property type="term" value="F:3'-5' exonuclease activity"/>
    <property type="evidence" value="ECO:0007669"/>
    <property type="project" value="InterPro"/>
</dbReference>
<feature type="compositionally biased region" description="Basic and acidic residues" evidence="3">
    <location>
        <begin position="91"/>
        <end position="105"/>
    </location>
</feature>
<dbReference type="InterPro" id="IPR036397">
    <property type="entry name" value="RNaseH_sf"/>
</dbReference>
<dbReference type="GO" id="GO:0006139">
    <property type="term" value="P:nucleobase-containing compound metabolic process"/>
    <property type="evidence" value="ECO:0007669"/>
    <property type="project" value="InterPro"/>
</dbReference>
<dbReference type="FunFam" id="3.30.420.10:FF:000100">
    <property type="entry name" value="3'-5' exonuclease/helicase (Wrn), putative"/>
    <property type="match status" value="1"/>
</dbReference>
<keyword evidence="1" id="KW-0540">Nuclease</keyword>